<gene>
    <name evidence="2" type="ORF">ERS370000_05304</name>
</gene>
<evidence type="ECO:0000313" key="3">
    <source>
        <dbReference type="Proteomes" id="UP000044098"/>
    </source>
</evidence>
<comment type="caution">
    <text evidence="2">The sequence shown here is derived from an EMBL/GenBank/DDBJ whole genome shotgun (WGS) entry which is preliminary data.</text>
</comment>
<evidence type="ECO:0000313" key="2">
    <source>
        <dbReference type="EMBL" id="CUJ69134.1"/>
    </source>
</evidence>
<reference evidence="2 3" key="1">
    <citation type="submission" date="2015-09" db="EMBL/GenBank/DDBJ databases">
        <authorList>
            <consortium name="Pathogen Informatics"/>
        </authorList>
    </citation>
    <scope>NUCLEOTIDE SEQUENCE [LARGE SCALE GENOMIC DNA]</scope>
    <source>
        <strain evidence="2 3">2789STDY5608625</strain>
    </source>
</reference>
<proteinExistence type="predicted"/>
<dbReference type="Proteomes" id="UP000044098">
    <property type="component" value="Unassembled WGS sequence"/>
</dbReference>
<name>A0AAD2KLU7_ACHAE</name>
<feature type="region of interest" description="Disordered" evidence="1">
    <location>
        <begin position="41"/>
        <end position="78"/>
    </location>
</feature>
<dbReference type="EMBL" id="CYTK01000011">
    <property type="protein sequence ID" value="CUJ69134.1"/>
    <property type="molecule type" value="Genomic_DNA"/>
</dbReference>
<sequence length="240" mass="25172">MTKKNGSSDGKPGEVAISRRDVLKRGVGSVAVGLVGALGLSACNSDDDDERESGPIGDADDGSSPVAEPGGDGTQARWRPKRTVILILENRSLEHIMGNPETPYLSELMTASAVLTNSKAAPTPYGVIPTGGAPIAADPANLTTTTWTRGKDFTHPLPARGSQTNYFYLFGGHNQGFLPDWFEQPGSGRIASGNIVLQDQYGNLLVDSAGNPAPRFSGEIGLSNELVTNFSNVSVAFQNA</sequence>
<dbReference type="PROSITE" id="PS51318">
    <property type="entry name" value="TAT"/>
    <property type="match status" value="1"/>
</dbReference>
<protein>
    <submittedName>
        <fullName evidence="2">Uncharacterized protein</fullName>
    </submittedName>
</protein>
<organism evidence="2 3">
    <name type="scientific">Achromobacter aegrifaciens</name>
    <dbReference type="NCBI Taxonomy" id="1287736"/>
    <lineage>
        <taxon>Bacteria</taxon>
        <taxon>Pseudomonadati</taxon>
        <taxon>Pseudomonadota</taxon>
        <taxon>Betaproteobacteria</taxon>
        <taxon>Burkholderiales</taxon>
        <taxon>Alcaligenaceae</taxon>
        <taxon>Achromobacter</taxon>
    </lineage>
</organism>
<evidence type="ECO:0000256" key="1">
    <source>
        <dbReference type="SAM" id="MobiDB-lite"/>
    </source>
</evidence>
<accession>A0AAD2KLU7</accession>
<dbReference type="AlphaFoldDB" id="A0AAD2KLU7"/>
<dbReference type="InterPro" id="IPR006311">
    <property type="entry name" value="TAT_signal"/>
</dbReference>